<reference evidence="3 4" key="1">
    <citation type="submission" date="2023-03" db="EMBL/GenBank/DDBJ databases">
        <title>Complete genome sequences of several Auritidibacter ignavus strains isolated from ear infections.</title>
        <authorList>
            <person name="Baehr T."/>
            <person name="Baumhoegger A.M."/>
        </authorList>
    </citation>
    <scope>NUCLEOTIDE SEQUENCE [LARGE SCALE GENOMIC DNA]</scope>
    <source>
        <strain evidence="3 4">BABAE-6</strain>
    </source>
</reference>
<dbReference type="RefSeq" id="WP_110110227.1">
    <property type="nucleotide sequence ID" value="NZ_CP122561.1"/>
</dbReference>
<gene>
    <name evidence="3" type="ORF">QDX21_12155</name>
</gene>
<accession>A0AAJ6AMY7</accession>
<evidence type="ECO:0000256" key="1">
    <source>
        <dbReference type="ARBA" id="ARBA00006611"/>
    </source>
</evidence>
<dbReference type="Gene3D" id="3.30.450.380">
    <property type="match status" value="1"/>
</dbReference>
<sequence length="401" mass="43977">MRHFVPDLPPAPATDRWAQAKLWLASRLAGAGEQSQEEHTAEAIGRHVDSLGPTHARHLMTRLLDDLQGLGPLADYLRQEGVSDIMVTGEGHVWLDCGHGVEPTEHRLPRAEVMNLARRLLSQGGRRLDEGQPFGDVFLAGARIHALIPPVVEHPQLSIRLPHPVTPRLEQLSQQWPHREYWLRVCEFLVQCRANVLISGATGSGKTTLASSLLSTVDDHERIITIEDTPELRIDHPHVVNLRTREANIEGAGAIETRELIRQSLRMRPDRLIVGECRGAEIAEFLTAMNTGHQGAMGTLHANSTADVPARLHAMGGLAGLSPEVLTLQARSGVDVLMHICRDEYGRHPAELAVLAPEERAGQALTVLPALTQRGSTLYEGPGLAVVEQLGTKPEWKGLPR</sequence>
<dbReference type="InterPro" id="IPR001482">
    <property type="entry name" value="T2SS/T4SS_dom"/>
</dbReference>
<keyword evidence="4" id="KW-1185">Reference proteome</keyword>
<evidence type="ECO:0000313" key="3">
    <source>
        <dbReference type="EMBL" id="WGH93025.1"/>
    </source>
</evidence>
<organism evidence="3 4">
    <name type="scientific">Auritidibacter ignavus</name>
    <dbReference type="NCBI Taxonomy" id="678932"/>
    <lineage>
        <taxon>Bacteria</taxon>
        <taxon>Bacillati</taxon>
        <taxon>Actinomycetota</taxon>
        <taxon>Actinomycetes</taxon>
        <taxon>Micrococcales</taxon>
        <taxon>Micrococcaceae</taxon>
        <taxon>Auritidibacter</taxon>
    </lineage>
</organism>
<dbReference type="GO" id="GO:0016887">
    <property type="term" value="F:ATP hydrolysis activity"/>
    <property type="evidence" value="ECO:0007669"/>
    <property type="project" value="InterPro"/>
</dbReference>
<evidence type="ECO:0000259" key="2">
    <source>
        <dbReference type="Pfam" id="PF00437"/>
    </source>
</evidence>
<dbReference type="PANTHER" id="PTHR30486">
    <property type="entry name" value="TWITCHING MOTILITY PROTEIN PILT"/>
    <property type="match status" value="1"/>
</dbReference>
<dbReference type="Gene3D" id="3.40.50.300">
    <property type="entry name" value="P-loop containing nucleotide triphosphate hydrolases"/>
    <property type="match status" value="1"/>
</dbReference>
<dbReference type="CDD" id="cd01130">
    <property type="entry name" value="VirB11-like_ATPase"/>
    <property type="match status" value="1"/>
</dbReference>
<dbReference type="AlphaFoldDB" id="A0AAJ6AMY7"/>
<name>A0AAJ6AMY7_9MICC</name>
<dbReference type="Proteomes" id="UP001224674">
    <property type="component" value="Chromosome"/>
</dbReference>
<dbReference type="PANTHER" id="PTHR30486:SF6">
    <property type="entry name" value="TYPE IV PILUS RETRACTATION ATPASE PILT"/>
    <property type="match status" value="1"/>
</dbReference>
<dbReference type="Pfam" id="PF00437">
    <property type="entry name" value="T2SSE"/>
    <property type="match status" value="1"/>
</dbReference>
<protein>
    <submittedName>
        <fullName evidence="3">ATPase, T2SS/T4P/T4SS family</fullName>
    </submittedName>
</protein>
<dbReference type="SUPFAM" id="SSF52540">
    <property type="entry name" value="P-loop containing nucleoside triphosphate hydrolases"/>
    <property type="match status" value="1"/>
</dbReference>
<dbReference type="EMBL" id="CP122566">
    <property type="protein sequence ID" value="WGH93025.1"/>
    <property type="molecule type" value="Genomic_DNA"/>
</dbReference>
<feature type="domain" description="Bacterial type II secretion system protein E" evidence="2">
    <location>
        <begin position="72"/>
        <end position="339"/>
    </location>
</feature>
<dbReference type="InterPro" id="IPR050921">
    <property type="entry name" value="T4SS_GSP_E_ATPase"/>
</dbReference>
<proteinExistence type="inferred from homology"/>
<dbReference type="InterPro" id="IPR027417">
    <property type="entry name" value="P-loop_NTPase"/>
</dbReference>
<evidence type="ECO:0000313" key="4">
    <source>
        <dbReference type="Proteomes" id="UP001224674"/>
    </source>
</evidence>
<comment type="similarity">
    <text evidence="1">Belongs to the GSP E family.</text>
</comment>